<feature type="compositionally biased region" description="Polar residues" evidence="2">
    <location>
        <begin position="1"/>
        <end position="13"/>
    </location>
</feature>
<dbReference type="InterPro" id="IPR036875">
    <property type="entry name" value="Znf_CCHC_sf"/>
</dbReference>
<dbReference type="PROSITE" id="PS50158">
    <property type="entry name" value="ZF_CCHC"/>
    <property type="match status" value="1"/>
</dbReference>
<evidence type="ECO:0000256" key="2">
    <source>
        <dbReference type="SAM" id="MobiDB-lite"/>
    </source>
</evidence>
<keyword evidence="1" id="KW-0862">Zinc</keyword>
<evidence type="ECO:0000313" key="5">
    <source>
        <dbReference type="Proteomes" id="UP000838878"/>
    </source>
</evidence>
<name>A0A8J9UQU1_9NEOP</name>
<feature type="region of interest" description="Disordered" evidence="2">
    <location>
        <begin position="1"/>
        <end position="53"/>
    </location>
</feature>
<reference evidence="4" key="1">
    <citation type="submission" date="2021-12" db="EMBL/GenBank/DDBJ databases">
        <authorList>
            <person name="Martin H S."/>
        </authorList>
    </citation>
    <scope>NUCLEOTIDE SEQUENCE</scope>
</reference>
<protein>
    <recommendedName>
        <fullName evidence="3">CCHC-type domain-containing protein</fullName>
    </recommendedName>
</protein>
<evidence type="ECO:0000313" key="4">
    <source>
        <dbReference type="EMBL" id="CAH0724746.1"/>
    </source>
</evidence>
<dbReference type="SUPFAM" id="SSF57756">
    <property type="entry name" value="Retrovirus zinc finger-like domains"/>
    <property type="match status" value="1"/>
</dbReference>
<organism evidence="4 5">
    <name type="scientific">Brenthis ino</name>
    <name type="common">lesser marbled fritillary</name>
    <dbReference type="NCBI Taxonomy" id="405034"/>
    <lineage>
        <taxon>Eukaryota</taxon>
        <taxon>Metazoa</taxon>
        <taxon>Ecdysozoa</taxon>
        <taxon>Arthropoda</taxon>
        <taxon>Hexapoda</taxon>
        <taxon>Insecta</taxon>
        <taxon>Pterygota</taxon>
        <taxon>Neoptera</taxon>
        <taxon>Endopterygota</taxon>
        <taxon>Lepidoptera</taxon>
        <taxon>Glossata</taxon>
        <taxon>Ditrysia</taxon>
        <taxon>Papilionoidea</taxon>
        <taxon>Nymphalidae</taxon>
        <taxon>Heliconiinae</taxon>
        <taxon>Argynnini</taxon>
        <taxon>Brenthis</taxon>
    </lineage>
</organism>
<gene>
    <name evidence="4" type="ORF">BINO364_LOCUS10415</name>
</gene>
<keyword evidence="5" id="KW-1185">Reference proteome</keyword>
<feature type="compositionally biased region" description="Polar residues" evidence="2">
    <location>
        <begin position="25"/>
        <end position="41"/>
    </location>
</feature>
<sequence>MDKFLTRSSSIPNLVNKRPREDGTSSDQWQQPKRFFTNSKVTSKDREIPTNNRYRGLPVDNQTSEFYLKATKKKEVNNTPPIIIELLGDCTHQKIKDLILKHIKDFHMQYKGRNIVRVQCYSAKNHQLVKDCLLKENVAFHTFTRKDEKSPKAVIKGLPKSVHDTLPTELASIGFPECIVSEIKTLHPTEYPPVLVQLPRGTDMTKFKQIKYVMNCVVEIQRYKPNKKLGTQCFRCQGFGHASRNCNRPVRCVKCTLAHPTWECPKKENDGPARCCNCQDNHPANYAQCQARLQYIERIQSKRETLRKAVIPEITNPKINLPGMSWAKVASSGKKDQTRPRPVTPVDVAKKTLLRNTAFSQHDTNTSDPVAKTSQDFETSEMLEILTVIKSIKKEFAKCKTFMDKVILILTHLGHYV</sequence>
<evidence type="ECO:0000259" key="3">
    <source>
        <dbReference type="PROSITE" id="PS50158"/>
    </source>
</evidence>
<keyword evidence="1" id="KW-0479">Metal-binding</keyword>
<dbReference type="GO" id="GO:0008270">
    <property type="term" value="F:zinc ion binding"/>
    <property type="evidence" value="ECO:0007669"/>
    <property type="project" value="UniProtKB-KW"/>
</dbReference>
<dbReference type="GO" id="GO:0003676">
    <property type="term" value="F:nucleic acid binding"/>
    <property type="evidence" value="ECO:0007669"/>
    <property type="project" value="InterPro"/>
</dbReference>
<proteinExistence type="predicted"/>
<keyword evidence="1" id="KW-0863">Zinc-finger</keyword>
<dbReference type="OrthoDB" id="7487068at2759"/>
<feature type="domain" description="CCHC-type" evidence="3">
    <location>
        <begin position="233"/>
        <end position="246"/>
    </location>
</feature>
<dbReference type="InterPro" id="IPR001878">
    <property type="entry name" value="Znf_CCHC"/>
</dbReference>
<accession>A0A8J9UQU1</accession>
<evidence type="ECO:0000256" key="1">
    <source>
        <dbReference type="PROSITE-ProRule" id="PRU00047"/>
    </source>
</evidence>
<dbReference type="EMBL" id="OV170224">
    <property type="protein sequence ID" value="CAH0724746.1"/>
    <property type="molecule type" value="Genomic_DNA"/>
</dbReference>
<dbReference type="AlphaFoldDB" id="A0A8J9UQU1"/>
<dbReference type="Proteomes" id="UP000838878">
    <property type="component" value="Chromosome 4"/>
</dbReference>
<feature type="non-terminal residue" evidence="4">
    <location>
        <position position="417"/>
    </location>
</feature>